<proteinExistence type="inferred from homology"/>
<evidence type="ECO:0000256" key="3">
    <source>
        <dbReference type="ARBA" id="ARBA00023015"/>
    </source>
</evidence>
<keyword evidence="11" id="KW-1185">Reference proteome</keyword>
<dbReference type="OrthoDB" id="674948at2759"/>
<feature type="compositionally biased region" description="Basic and acidic residues" evidence="8">
    <location>
        <begin position="10"/>
        <end position="24"/>
    </location>
</feature>
<dbReference type="InterPro" id="IPR044280">
    <property type="entry name" value="Hac1/HY5"/>
</dbReference>
<protein>
    <recommendedName>
        <fullName evidence="9">BZIP domain-containing protein</fullName>
    </recommendedName>
</protein>
<dbReference type="SMART" id="SM00338">
    <property type="entry name" value="BRLZ"/>
    <property type="match status" value="1"/>
</dbReference>
<name>A0A9P1H0B9_9PEZI</name>
<accession>A0A9P1H0B9</accession>
<dbReference type="PANTHER" id="PTHR46714">
    <property type="entry name" value="TRANSCRIPTIONAL ACTIVATOR HAC1"/>
    <property type="match status" value="1"/>
</dbReference>
<evidence type="ECO:0000256" key="5">
    <source>
        <dbReference type="ARBA" id="ARBA00023163"/>
    </source>
</evidence>
<dbReference type="InterPro" id="IPR004827">
    <property type="entry name" value="bZIP"/>
</dbReference>
<evidence type="ECO:0000256" key="2">
    <source>
        <dbReference type="ARBA" id="ARBA00007163"/>
    </source>
</evidence>
<dbReference type="AlphaFoldDB" id="A0A9P1H0B9"/>
<dbReference type="GO" id="GO:0045944">
    <property type="term" value="P:positive regulation of transcription by RNA polymerase II"/>
    <property type="evidence" value="ECO:0007669"/>
    <property type="project" value="InterPro"/>
</dbReference>
<comment type="caution">
    <text evidence="10">The sequence shown here is derived from an EMBL/GenBank/DDBJ whole genome shotgun (WGS) entry which is preliminary data.</text>
</comment>
<dbReference type="EMBL" id="CALLCH030000010">
    <property type="protein sequence ID" value="CAI4214229.1"/>
    <property type="molecule type" value="Genomic_DNA"/>
</dbReference>
<keyword evidence="5" id="KW-0804">Transcription</keyword>
<feature type="domain" description="BZIP" evidence="9">
    <location>
        <begin position="55"/>
        <end position="112"/>
    </location>
</feature>
<evidence type="ECO:0000256" key="7">
    <source>
        <dbReference type="ARBA" id="ARBA00023242"/>
    </source>
</evidence>
<feature type="compositionally biased region" description="Polar residues" evidence="8">
    <location>
        <begin position="198"/>
        <end position="208"/>
    </location>
</feature>
<evidence type="ECO:0000256" key="1">
    <source>
        <dbReference type="ARBA" id="ARBA00004123"/>
    </source>
</evidence>
<keyword evidence="3" id="KW-0805">Transcription regulation</keyword>
<evidence type="ECO:0000313" key="10">
    <source>
        <dbReference type="EMBL" id="CAI4214229.1"/>
    </source>
</evidence>
<keyword evidence="4" id="KW-0238">DNA-binding</keyword>
<dbReference type="PROSITE" id="PS50217">
    <property type="entry name" value="BZIP"/>
    <property type="match status" value="1"/>
</dbReference>
<dbReference type="GO" id="GO:0006986">
    <property type="term" value="P:response to unfolded protein"/>
    <property type="evidence" value="ECO:0007669"/>
    <property type="project" value="UniProtKB-KW"/>
</dbReference>
<feature type="compositionally biased region" description="Polar residues" evidence="8">
    <location>
        <begin position="161"/>
        <end position="179"/>
    </location>
</feature>
<dbReference type="SUPFAM" id="SSF57959">
    <property type="entry name" value="Leucine zipper domain"/>
    <property type="match status" value="1"/>
</dbReference>
<evidence type="ECO:0000256" key="8">
    <source>
        <dbReference type="SAM" id="MobiDB-lite"/>
    </source>
</evidence>
<evidence type="ECO:0000313" key="11">
    <source>
        <dbReference type="Proteomes" id="UP000838763"/>
    </source>
</evidence>
<sequence>MEMRTPPPFSDERNESRLRQATKDYKKRKSWGQVLPEPKTNLPPRKRAKTEDEKEQRRVERVLRNRRAAQSSRERKRQEVEALEQRNKELEARVLSIEKTNLLLLEELNKYRRTTGVVTRSSSTLDALPSNPVTLTSELFGSQGSHKTLMDRIIFAETSHSTVDPSSLSPKAATQNMDQLSPDPETSRTAAVTDERMSMTQTRTPSTELTQRPAAMLCDLQCQQSVDPQSWTTSQMSPVQLQTQFLILSTLVSTCQRPLTQIAMSLKAGFSSPNSIDFENDYMASDSSTLFPTDPFDLSQFLHEDAEAELGLHFTDFETHFSPENLNLQPHTGASTQGCDDGGLAVGV</sequence>
<dbReference type="GO" id="GO:0000981">
    <property type="term" value="F:DNA-binding transcription factor activity, RNA polymerase II-specific"/>
    <property type="evidence" value="ECO:0007669"/>
    <property type="project" value="InterPro"/>
</dbReference>
<feature type="compositionally biased region" description="Basic and acidic residues" evidence="8">
    <location>
        <begin position="49"/>
        <end position="60"/>
    </location>
</feature>
<keyword evidence="6" id="KW-0834">Unfolded protein response</keyword>
<gene>
    <name evidence="10" type="ORF">PPNO1_LOCUS3960</name>
</gene>
<reference evidence="10" key="1">
    <citation type="submission" date="2022-11" db="EMBL/GenBank/DDBJ databases">
        <authorList>
            <person name="Scott C."/>
            <person name="Bruce N."/>
        </authorList>
    </citation>
    <scope>NUCLEOTIDE SEQUENCE</scope>
</reference>
<keyword evidence="7" id="KW-0539">Nucleus</keyword>
<dbReference type="InterPro" id="IPR046347">
    <property type="entry name" value="bZIP_sf"/>
</dbReference>
<dbReference type="PANTHER" id="PTHR46714:SF6">
    <property type="entry name" value="TRANSCRIPTIONAL ACTIVATOR HAC1"/>
    <property type="match status" value="1"/>
</dbReference>
<evidence type="ECO:0000256" key="4">
    <source>
        <dbReference type="ARBA" id="ARBA00023125"/>
    </source>
</evidence>
<evidence type="ECO:0000256" key="6">
    <source>
        <dbReference type="ARBA" id="ARBA00023230"/>
    </source>
</evidence>
<dbReference type="GO" id="GO:0003677">
    <property type="term" value="F:DNA binding"/>
    <property type="evidence" value="ECO:0007669"/>
    <property type="project" value="UniProtKB-KW"/>
</dbReference>
<comment type="similarity">
    <text evidence="2">Belongs to the bZIP family.</text>
</comment>
<feature type="region of interest" description="Disordered" evidence="8">
    <location>
        <begin position="1"/>
        <end position="60"/>
    </location>
</feature>
<dbReference type="GO" id="GO:0005634">
    <property type="term" value="C:nucleus"/>
    <property type="evidence" value="ECO:0007669"/>
    <property type="project" value="UniProtKB-SubCell"/>
</dbReference>
<organism evidence="10 11">
    <name type="scientific">Parascedosporium putredinis</name>
    <dbReference type="NCBI Taxonomy" id="1442378"/>
    <lineage>
        <taxon>Eukaryota</taxon>
        <taxon>Fungi</taxon>
        <taxon>Dikarya</taxon>
        <taxon>Ascomycota</taxon>
        <taxon>Pezizomycotina</taxon>
        <taxon>Sordariomycetes</taxon>
        <taxon>Hypocreomycetidae</taxon>
        <taxon>Microascales</taxon>
        <taxon>Microascaceae</taxon>
        <taxon>Parascedosporium</taxon>
    </lineage>
</organism>
<dbReference type="Proteomes" id="UP000838763">
    <property type="component" value="Unassembled WGS sequence"/>
</dbReference>
<evidence type="ECO:0000259" key="9">
    <source>
        <dbReference type="PROSITE" id="PS50217"/>
    </source>
</evidence>
<feature type="region of interest" description="Disordered" evidence="8">
    <location>
        <begin position="161"/>
        <end position="208"/>
    </location>
</feature>
<comment type="subcellular location">
    <subcellularLocation>
        <location evidence="1">Nucleus</location>
    </subcellularLocation>
</comment>